<comment type="caution">
    <text evidence="2">The sequence shown here is derived from an EMBL/GenBank/DDBJ whole genome shotgun (WGS) entry which is preliminary data.</text>
</comment>
<organism evidence="2 3">
    <name type="scientific">Glomus cerebriforme</name>
    <dbReference type="NCBI Taxonomy" id="658196"/>
    <lineage>
        <taxon>Eukaryota</taxon>
        <taxon>Fungi</taxon>
        <taxon>Fungi incertae sedis</taxon>
        <taxon>Mucoromycota</taxon>
        <taxon>Glomeromycotina</taxon>
        <taxon>Glomeromycetes</taxon>
        <taxon>Glomerales</taxon>
        <taxon>Glomeraceae</taxon>
        <taxon>Glomus</taxon>
    </lineage>
</organism>
<sequence length="162" mass="18655">MTTAQHEKKCNNLMKGYMDASTFLSSFLSAFISALEKLIENTTSAKLSIFEEQKEKKEVIGFQSELNFPEIISEVDLLKLDDEFDTIKEETIKTSFISRECFKTACLSHKNQLNNNIAFNIIHYSSANLNNIERCYDEESCQPSKYRNNSEGPTKYPAYFEN</sequence>
<accession>A0A397S9W4</accession>
<evidence type="ECO:0000313" key="2">
    <source>
        <dbReference type="EMBL" id="RIA83133.1"/>
    </source>
</evidence>
<dbReference type="OrthoDB" id="10642206at2759"/>
<keyword evidence="3" id="KW-1185">Reference proteome</keyword>
<dbReference type="EMBL" id="QKYT01000596">
    <property type="protein sequence ID" value="RIA83133.1"/>
    <property type="molecule type" value="Genomic_DNA"/>
</dbReference>
<evidence type="ECO:0000313" key="3">
    <source>
        <dbReference type="Proteomes" id="UP000265703"/>
    </source>
</evidence>
<dbReference type="Proteomes" id="UP000265703">
    <property type="component" value="Unassembled WGS sequence"/>
</dbReference>
<reference evidence="2 3" key="1">
    <citation type="submission" date="2018-06" db="EMBL/GenBank/DDBJ databases">
        <title>Comparative genomics reveals the genomic features of Rhizophagus irregularis, R. cerebriforme, R. diaphanum and Gigaspora rosea, and their symbiotic lifestyle signature.</title>
        <authorList>
            <person name="Morin E."/>
            <person name="San Clemente H."/>
            <person name="Chen E.C.H."/>
            <person name="De La Providencia I."/>
            <person name="Hainaut M."/>
            <person name="Kuo A."/>
            <person name="Kohler A."/>
            <person name="Murat C."/>
            <person name="Tang N."/>
            <person name="Roy S."/>
            <person name="Loubradou J."/>
            <person name="Henrissat B."/>
            <person name="Grigoriev I.V."/>
            <person name="Corradi N."/>
            <person name="Roux C."/>
            <person name="Martin F.M."/>
        </authorList>
    </citation>
    <scope>NUCLEOTIDE SEQUENCE [LARGE SCALE GENOMIC DNA]</scope>
    <source>
        <strain evidence="2 3">DAOM 227022</strain>
    </source>
</reference>
<evidence type="ECO:0000256" key="1">
    <source>
        <dbReference type="SAM" id="MobiDB-lite"/>
    </source>
</evidence>
<proteinExistence type="predicted"/>
<dbReference type="AlphaFoldDB" id="A0A397S9W4"/>
<name>A0A397S9W4_9GLOM</name>
<feature type="compositionally biased region" description="Polar residues" evidence="1">
    <location>
        <begin position="142"/>
        <end position="152"/>
    </location>
</feature>
<protein>
    <submittedName>
        <fullName evidence="2">Uncharacterized protein</fullName>
    </submittedName>
</protein>
<gene>
    <name evidence="2" type="ORF">C1645_834271</name>
</gene>
<feature type="region of interest" description="Disordered" evidence="1">
    <location>
        <begin position="142"/>
        <end position="162"/>
    </location>
</feature>